<dbReference type="Pfam" id="PF24517">
    <property type="entry name" value="CBM96"/>
    <property type="match status" value="2"/>
</dbReference>
<feature type="signal peptide" evidence="4">
    <location>
        <begin position="1"/>
        <end position="20"/>
    </location>
</feature>
<dbReference type="EMBL" id="CP047593">
    <property type="protein sequence ID" value="QHI70785.1"/>
    <property type="molecule type" value="Genomic_DNA"/>
</dbReference>
<feature type="chain" id="PRO_5026874984" evidence="4">
    <location>
        <begin position="21"/>
        <end position="523"/>
    </location>
</feature>
<evidence type="ECO:0000313" key="6">
    <source>
        <dbReference type="EMBL" id="QHI70785.1"/>
    </source>
</evidence>
<dbReference type="NCBIfam" id="NF033679">
    <property type="entry name" value="DNRLRE_dom"/>
    <property type="match status" value="2"/>
</dbReference>
<evidence type="ECO:0000256" key="3">
    <source>
        <dbReference type="ARBA" id="ARBA00022729"/>
    </source>
</evidence>
<keyword evidence="7" id="KW-1185">Reference proteome</keyword>
<dbReference type="RefSeq" id="WP_160629957.1">
    <property type="nucleotide sequence ID" value="NZ_CP047593.1"/>
</dbReference>
<name>A0A6P1MIA9_9BACT</name>
<sequence>MKKYIWITAAICLIAAGVIADQITFSSSDDSWVNGNTSQQGDNYGTVTSIRIRHQNDSWGNNYGVVKFDLSSLTSMLAPGQSVQVTSARIRFFTSFINWSGPTNFSPIAIFKNLEDWNESTVVWTNAPTMDSSAVQTLEYFGLPEVNQVYFTGTNTVDTAAWLEYTDANVAELVEGWLNGTIENYGVSIKATDLVDSDRMFAPQTKEHVNPAIHPAIIVNYTIVEDNGYAKVGTSDDSWVNGSGSSQGVNNGTDIRMVIRHQNDSWGMNYSVAKFDLSSITGVLQPGDTVQVNSAEMRFYAELNNWPGSTNFTPVAMYRNTGGWDESTVVWTNAPPFDPAAVATLDYFGDAGSEVYFAGTNAISSGGWLKYTGSNVASMVENWLNGETDNYGVSLQGTDYLDSQRIFSIASKENETEWLHPEIIINYTVIPDAPPPGSSQIVSANIVSGNVLKLLVDTDSFLLSKQKVVGRASLSEESWVQVGHSDQAVGPFVETNLSHCAVEDGSYTVYVELTNSTGFFGIQ</sequence>
<dbReference type="AlphaFoldDB" id="A0A6P1MIA9"/>
<keyword evidence="3 4" id="KW-0732">Signal</keyword>
<feature type="domain" description="Carbohydrate-binding module family 96" evidence="5">
    <location>
        <begin position="230"/>
        <end position="346"/>
    </location>
</feature>
<proteinExistence type="predicted"/>
<evidence type="ECO:0000256" key="4">
    <source>
        <dbReference type="SAM" id="SignalP"/>
    </source>
</evidence>
<evidence type="ECO:0000259" key="5">
    <source>
        <dbReference type="Pfam" id="PF24517"/>
    </source>
</evidence>
<protein>
    <submittedName>
        <fullName evidence="6">DNRLRE domain-containing protein</fullName>
    </submittedName>
</protein>
<dbReference type="Proteomes" id="UP000464954">
    <property type="component" value="Chromosome"/>
</dbReference>
<keyword evidence="2" id="KW-0964">Secreted</keyword>
<accession>A0A6P1MIA9</accession>
<dbReference type="KEGG" id="taer:GT409_15500"/>
<dbReference type="InterPro" id="IPR055372">
    <property type="entry name" value="CBM96"/>
</dbReference>
<evidence type="ECO:0000256" key="1">
    <source>
        <dbReference type="ARBA" id="ARBA00004613"/>
    </source>
</evidence>
<organism evidence="6 7">
    <name type="scientific">Tichowtungia aerotolerans</name>
    <dbReference type="NCBI Taxonomy" id="2697043"/>
    <lineage>
        <taxon>Bacteria</taxon>
        <taxon>Pseudomonadati</taxon>
        <taxon>Kiritimatiellota</taxon>
        <taxon>Tichowtungiia</taxon>
        <taxon>Tichowtungiales</taxon>
        <taxon>Tichowtungiaceae</taxon>
        <taxon>Tichowtungia</taxon>
    </lineage>
</organism>
<evidence type="ECO:0000313" key="7">
    <source>
        <dbReference type="Proteomes" id="UP000464954"/>
    </source>
</evidence>
<reference evidence="6 7" key="1">
    <citation type="submission" date="2020-01" db="EMBL/GenBank/DDBJ databases">
        <title>Ponticoccus aerotolerans gen. nov., sp. nov., an anaerobic bacterium and proposal of Ponticoccusceae fam. nov., Ponticoccusles ord. nov. and Ponticoccuse classis nov. in the phylum Kiritimatiellaeota.</title>
        <authorList>
            <person name="Zhou L.Y."/>
            <person name="Du Z.J."/>
        </authorList>
    </citation>
    <scope>NUCLEOTIDE SEQUENCE [LARGE SCALE GENOMIC DNA]</scope>
    <source>
        <strain evidence="6 7">S-5007</strain>
    </source>
</reference>
<comment type="subcellular location">
    <subcellularLocation>
        <location evidence="1">Secreted</location>
    </subcellularLocation>
</comment>
<gene>
    <name evidence="6" type="ORF">GT409_15500</name>
</gene>
<feature type="domain" description="Carbohydrate-binding module family 96" evidence="5">
    <location>
        <begin position="23"/>
        <end position="139"/>
    </location>
</feature>
<evidence type="ECO:0000256" key="2">
    <source>
        <dbReference type="ARBA" id="ARBA00022525"/>
    </source>
</evidence>
<dbReference type="GO" id="GO:0005576">
    <property type="term" value="C:extracellular region"/>
    <property type="evidence" value="ECO:0007669"/>
    <property type="project" value="UniProtKB-SubCell"/>
</dbReference>